<dbReference type="Proteomes" id="UP001055336">
    <property type="component" value="Chromosome"/>
</dbReference>
<dbReference type="RefSeq" id="WP_240258403.1">
    <property type="nucleotide sequence ID" value="NZ_CP092488.2"/>
</dbReference>
<sequence>MNTLTSNDLRIRRRLGTGVALGGMLCAVMGQLVGAPTARADDPLSELLNNVQAAVEIGNVYLNAAAMDFSAGLSIPGTSAGLIGLDNVLIAPEENALLDTVDALTNTPVHAVIGFEPLSGPTDWASALVQIQGFADAANVDFTQAANFMTAGDFPAAELLDIEGFNALWVEAPNAAILGLVESSLGF</sequence>
<evidence type="ECO:0000313" key="2">
    <source>
        <dbReference type="Proteomes" id="UP001055336"/>
    </source>
</evidence>
<dbReference type="EMBL" id="CP092488">
    <property type="protein sequence ID" value="UMB67938.1"/>
    <property type="molecule type" value="Genomic_DNA"/>
</dbReference>
<gene>
    <name evidence="1" type="ORF">MKK62_15790</name>
</gene>
<name>A0ABY3VKA8_9MYCO</name>
<protein>
    <submittedName>
        <fullName evidence="1">Uncharacterized protein</fullName>
    </submittedName>
</protein>
<proteinExistence type="predicted"/>
<accession>A0ABY3VKA8</accession>
<organism evidence="1 2">
    <name type="scientific">Mycobacterium paraterrae</name>
    <dbReference type="NCBI Taxonomy" id="577492"/>
    <lineage>
        <taxon>Bacteria</taxon>
        <taxon>Bacillati</taxon>
        <taxon>Actinomycetota</taxon>
        <taxon>Actinomycetes</taxon>
        <taxon>Mycobacteriales</taxon>
        <taxon>Mycobacteriaceae</taxon>
        <taxon>Mycobacterium</taxon>
    </lineage>
</organism>
<evidence type="ECO:0000313" key="1">
    <source>
        <dbReference type="EMBL" id="UMB67938.1"/>
    </source>
</evidence>
<keyword evidence="2" id="KW-1185">Reference proteome</keyword>
<reference evidence="1" key="1">
    <citation type="submission" date="2022-08" db="EMBL/GenBank/DDBJ databases">
        <title>Whole genome sequencing of non-tuberculosis mycobacteria type-strains.</title>
        <authorList>
            <person name="Igarashi Y."/>
            <person name="Osugi A."/>
            <person name="Mitarai S."/>
        </authorList>
    </citation>
    <scope>NUCLEOTIDE SEQUENCE</scope>
    <source>
        <strain evidence="1">DSM 45127</strain>
    </source>
</reference>